<dbReference type="Gene3D" id="1.10.10.10">
    <property type="entry name" value="Winged helix-like DNA-binding domain superfamily/Winged helix DNA-binding domain"/>
    <property type="match status" value="1"/>
</dbReference>
<dbReference type="InterPro" id="IPR011991">
    <property type="entry name" value="ArsR-like_HTH"/>
</dbReference>
<name>A0ABV7QEC8_9PSEU</name>
<dbReference type="SUPFAM" id="SSF46785">
    <property type="entry name" value="Winged helix' DNA-binding domain"/>
    <property type="match status" value="1"/>
</dbReference>
<feature type="domain" description="HTH crp-type" evidence="5">
    <location>
        <begin position="143"/>
        <end position="192"/>
    </location>
</feature>
<dbReference type="InterPro" id="IPR036388">
    <property type="entry name" value="WH-like_DNA-bd_sf"/>
</dbReference>
<evidence type="ECO:0000313" key="7">
    <source>
        <dbReference type="Proteomes" id="UP001595764"/>
    </source>
</evidence>
<dbReference type="Pfam" id="PF12840">
    <property type="entry name" value="HTH_20"/>
    <property type="match status" value="1"/>
</dbReference>
<keyword evidence="2" id="KW-0238">DNA-binding</keyword>
<protein>
    <submittedName>
        <fullName evidence="6">ArsR/SmtB family transcription factor</fullName>
    </submittedName>
</protein>
<reference evidence="7" key="1">
    <citation type="journal article" date="2019" name="Int. J. Syst. Evol. Microbiol.">
        <title>The Global Catalogue of Microorganisms (GCM) 10K type strain sequencing project: providing services to taxonomists for standard genome sequencing and annotation.</title>
        <authorList>
            <consortium name="The Broad Institute Genomics Platform"/>
            <consortium name="The Broad Institute Genome Sequencing Center for Infectious Disease"/>
            <person name="Wu L."/>
            <person name="Ma J."/>
        </authorList>
    </citation>
    <scope>NUCLEOTIDE SEQUENCE [LARGE SCALE GENOMIC DNA]</scope>
    <source>
        <strain evidence="7">CGMCC 4.7682</strain>
    </source>
</reference>
<dbReference type="InterPro" id="IPR012318">
    <property type="entry name" value="HTH_CRP"/>
</dbReference>
<dbReference type="PANTHER" id="PTHR43132:SF6">
    <property type="entry name" value="HTH-TYPE TRANSCRIPTIONAL REPRESSOR CZRA"/>
    <property type="match status" value="1"/>
</dbReference>
<evidence type="ECO:0000259" key="5">
    <source>
        <dbReference type="SMART" id="SM00419"/>
    </source>
</evidence>
<proteinExistence type="predicted"/>
<organism evidence="6 7">
    <name type="scientific">Amycolatopsis halotolerans</name>
    <dbReference type="NCBI Taxonomy" id="330083"/>
    <lineage>
        <taxon>Bacteria</taxon>
        <taxon>Bacillati</taxon>
        <taxon>Actinomycetota</taxon>
        <taxon>Actinomycetes</taxon>
        <taxon>Pseudonocardiales</taxon>
        <taxon>Pseudonocardiaceae</taxon>
        <taxon>Amycolatopsis</taxon>
    </lineage>
</organism>
<gene>
    <name evidence="6" type="ORF">ACFORO_10155</name>
</gene>
<evidence type="ECO:0000256" key="1">
    <source>
        <dbReference type="ARBA" id="ARBA00023015"/>
    </source>
</evidence>
<dbReference type="InterPro" id="IPR051011">
    <property type="entry name" value="Metal_resp_trans_reg"/>
</dbReference>
<evidence type="ECO:0000256" key="3">
    <source>
        <dbReference type="ARBA" id="ARBA00023163"/>
    </source>
</evidence>
<evidence type="ECO:0000256" key="2">
    <source>
        <dbReference type="ARBA" id="ARBA00023125"/>
    </source>
</evidence>
<dbReference type="PANTHER" id="PTHR43132">
    <property type="entry name" value="ARSENICAL RESISTANCE OPERON REPRESSOR ARSR-RELATED"/>
    <property type="match status" value="1"/>
</dbReference>
<dbReference type="Proteomes" id="UP001595764">
    <property type="component" value="Unassembled WGS sequence"/>
</dbReference>
<dbReference type="CDD" id="cd00090">
    <property type="entry name" value="HTH_ARSR"/>
    <property type="match status" value="1"/>
</dbReference>
<keyword evidence="7" id="KW-1185">Reference proteome</keyword>
<dbReference type="SMART" id="SM00419">
    <property type="entry name" value="HTH_CRP"/>
    <property type="match status" value="1"/>
</dbReference>
<accession>A0ABV7QEC8</accession>
<dbReference type="InterPro" id="IPR001845">
    <property type="entry name" value="HTH_ArsR_DNA-bd_dom"/>
</dbReference>
<evidence type="ECO:0000313" key="6">
    <source>
        <dbReference type="EMBL" id="MFC3510524.1"/>
    </source>
</evidence>
<dbReference type="SMART" id="SM00418">
    <property type="entry name" value="HTH_ARSR"/>
    <property type="match status" value="1"/>
</dbReference>
<dbReference type="EMBL" id="JBHRWI010000014">
    <property type="protein sequence ID" value="MFC3510524.1"/>
    <property type="molecule type" value="Genomic_DNA"/>
</dbReference>
<dbReference type="RefSeq" id="WP_377868439.1">
    <property type="nucleotide sequence ID" value="NZ_JBHMAY010000006.1"/>
</dbReference>
<feature type="domain" description="HTH arsR-type" evidence="4">
    <location>
        <begin position="130"/>
        <end position="205"/>
    </location>
</feature>
<sequence length="210" mass="22613">MPEVRSIAAGEIAGLKMLEEAAAWYQRAALAPHWATMSQMIGDDRNARAQQLAAGGVEELLALLPGTQRWTSPVLHLDYPTDKDLHLRGRGITLVPSYFCVGRPVTLVDPELPPVLTYPLEVTTVRPRRDALSDLLGGTRAHILRMVQVPRSTTALADKVGASPGSVSKHTKVLRQAGLITSSRRGATMLHLTTGLGRRLLAAETSGTPC</sequence>
<keyword evidence="3" id="KW-0804">Transcription</keyword>
<dbReference type="InterPro" id="IPR036390">
    <property type="entry name" value="WH_DNA-bd_sf"/>
</dbReference>
<comment type="caution">
    <text evidence="6">The sequence shown here is derived from an EMBL/GenBank/DDBJ whole genome shotgun (WGS) entry which is preliminary data.</text>
</comment>
<evidence type="ECO:0000259" key="4">
    <source>
        <dbReference type="SMART" id="SM00418"/>
    </source>
</evidence>
<keyword evidence="1" id="KW-0805">Transcription regulation</keyword>